<evidence type="ECO:0000256" key="1">
    <source>
        <dbReference type="SAM" id="MobiDB-lite"/>
    </source>
</evidence>
<protein>
    <submittedName>
        <fullName evidence="3">Uncharacterized protein</fullName>
    </submittedName>
</protein>
<dbReference type="EMBL" id="JAWDJX010000015">
    <property type="protein sequence ID" value="KAK3053612.1"/>
    <property type="molecule type" value="Genomic_DNA"/>
</dbReference>
<name>A0AAJ0DN30_9PEZI</name>
<keyword evidence="2" id="KW-1133">Transmembrane helix</keyword>
<sequence length="358" mass="38675">MADSTTSTTSSTRTSSLSTATSAASSATTTAASHSTGVSSGAAAGIGVGSAFAGAAIASILLYILWIRRLQSARRRDDAIRNSHQQRDMKTAPVIGKPAKSAFEQALPQPMQDSDIVGEMSRLGTSIKNHVQSYYTASNESNELRVTSDDMLALVGARLHTSSRPAPTVYLGSHAGSTIAGIRFIIAWAILESIQLFKPAETTLLPPEVSRWLVEMDSESSNSGKFDFSAASIVTASLIHGTYSNTSNRNLQPGFDSRLDNVQNLTTRLDAMLSRFAPEENANERRVQLQELVKRGARFGWTLFSQPTMWDFDWPKSSAGQSSLTVFPSLLQVSDDQGHMPREPVRFTEAQVVSVVAR</sequence>
<reference evidence="3" key="1">
    <citation type="submission" date="2023-04" db="EMBL/GenBank/DDBJ databases">
        <title>Black Yeasts Isolated from many extreme environments.</title>
        <authorList>
            <person name="Coleine C."/>
            <person name="Stajich J.E."/>
            <person name="Selbmann L."/>
        </authorList>
    </citation>
    <scope>NUCLEOTIDE SEQUENCE</scope>
    <source>
        <strain evidence="3">CCFEE 5312</strain>
    </source>
</reference>
<keyword evidence="2" id="KW-0472">Membrane</keyword>
<feature type="region of interest" description="Disordered" evidence="1">
    <location>
        <begin position="1"/>
        <end position="21"/>
    </location>
</feature>
<evidence type="ECO:0000313" key="3">
    <source>
        <dbReference type="EMBL" id="KAK3053612.1"/>
    </source>
</evidence>
<evidence type="ECO:0000256" key="2">
    <source>
        <dbReference type="SAM" id="Phobius"/>
    </source>
</evidence>
<keyword evidence="2" id="KW-0812">Transmembrane</keyword>
<organism evidence="3 4">
    <name type="scientific">Extremus antarcticus</name>
    <dbReference type="NCBI Taxonomy" id="702011"/>
    <lineage>
        <taxon>Eukaryota</taxon>
        <taxon>Fungi</taxon>
        <taxon>Dikarya</taxon>
        <taxon>Ascomycota</taxon>
        <taxon>Pezizomycotina</taxon>
        <taxon>Dothideomycetes</taxon>
        <taxon>Dothideomycetidae</taxon>
        <taxon>Mycosphaerellales</taxon>
        <taxon>Extremaceae</taxon>
        <taxon>Extremus</taxon>
    </lineage>
</organism>
<evidence type="ECO:0000313" key="4">
    <source>
        <dbReference type="Proteomes" id="UP001271007"/>
    </source>
</evidence>
<accession>A0AAJ0DN30</accession>
<keyword evidence="4" id="KW-1185">Reference proteome</keyword>
<comment type="caution">
    <text evidence="3">The sequence shown here is derived from an EMBL/GenBank/DDBJ whole genome shotgun (WGS) entry which is preliminary data.</text>
</comment>
<feature type="transmembrane region" description="Helical" evidence="2">
    <location>
        <begin position="42"/>
        <end position="66"/>
    </location>
</feature>
<dbReference type="Proteomes" id="UP001271007">
    <property type="component" value="Unassembled WGS sequence"/>
</dbReference>
<gene>
    <name evidence="3" type="ORF">LTR09_005356</name>
</gene>
<proteinExistence type="predicted"/>
<dbReference type="AlphaFoldDB" id="A0AAJ0DN30"/>